<evidence type="ECO:0000256" key="1">
    <source>
        <dbReference type="ARBA" id="ARBA00004123"/>
    </source>
</evidence>
<dbReference type="EMBL" id="HG994584">
    <property type="protein sequence ID" value="CAF2959413.1"/>
    <property type="molecule type" value="Genomic_DNA"/>
</dbReference>
<keyword evidence="3" id="KW-0539">Nucleus</keyword>
<dbReference type="GO" id="GO:0005634">
    <property type="term" value="C:nucleus"/>
    <property type="evidence" value="ECO:0007669"/>
    <property type="project" value="UniProtKB-SubCell"/>
</dbReference>
<evidence type="ECO:0000256" key="3">
    <source>
        <dbReference type="ARBA" id="ARBA00023242"/>
    </source>
</evidence>
<name>A0A7R8HAP1_LEPSM</name>
<dbReference type="InterPro" id="IPR036910">
    <property type="entry name" value="HMG_box_dom_sf"/>
</dbReference>
<dbReference type="InterPro" id="IPR009071">
    <property type="entry name" value="HMG_box_dom"/>
</dbReference>
<dbReference type="Gene3D" id="1.10.30.10">
    <property type="entry name" value="High mobility group box domain"/>
    <property type="match status" value="1"/>
</dbReference>
<evidence type="ECO:0000256" key="4">
    <source>
        <dbReference type="SAM" id="MobiDB-lite"/>
    </source>
</evidence>
<feature type="region of interest" description="Disordered" evidence="4">
    <location>
        <begin position="187"/>
        <end position="217"/>
    </location>
</feature>
<gene>
    <name evidence="5" type="ORF">LSAA_9921</name>
</gene>
<keyword evidence="6" id="KW-1185">Reference proteome</keyword>
<dbReference type="SMART" id="SM00398">
    <property type="entry name" value="HMG"/>
    <property type="match status" value="1"/>
</dbReference>
<dbReference type="CDD" id="cd22029">
    <property type="entry name" value="HMG-box_SoxC"/>
    <property type="match status" value="1"/>
</dbReference>
<dbReference type="InterPro" id="IPR050140">
    <property type="entry name" value="SRY-related_HMG-box_TF-like"/>
</dbReference>
<protein>
    <submittedName>
        <fullName evidence="5">SOX4</fullName>
    </submittedName>
</protein>
<dbReference type="PANTHER" id="PTHR10270">
    <property type="entry name" value="SOX TRANSCRIPTION FACTOR"/>
    <property type="match status" value="1"/>
</dbReference>
<evidence type="ECO:0000313" key="6">
    <source>
        <dbReference type="Proteomes" id="UP000675881"/>
    </source>
</evidence>
<dbReference type="SUPFAM" id="SSF47095">
    <property type="entry name" value="HMG-box"/>
    <property type="match status" value="1"/>
</dbReference>
<evidence type="ECO:0000256" key="2">
    <source>
        <dbReference type="ARBA" id="ARBA00023125"/>
    </source>
</evidence>
<keyword evidence="2" id="KW-0238">DNA-binding</keyword>
<dbReference type="GO" id="GO:0030182">
    <property type="term" value="P:neuron differentiation"/>
    <property type="evidence" value="ECO:0007669"/>
    <property type="project" value="TreeGrafter"/>
</dbReference>
<dbReference type="AlphaFoldDB" id="A0A7R8HAP1"/>
<sequence>MMISVMNPNGTVFGSQLVDKNSSTPYTDATKTKKQPQNRIKRPMNAFMVFSHIERKKIVEFQPDIHNAEISKNLGKKWKELTDEFKIPYIQEAERLRLLHLKEYPDYKYQPHSILGLSTVVGGGGIKPKAKHQKQVLNKRFGSNAWVNSANVRFSSNLSSVNHDRLNLKFTIDSKFKANLRRGAGFVDIKPIPPGSPTSSDSSFYEEPPLSPAPSFDDILIKMEDSPLTPRSTSSLEELDGLTDLLTLPPDNNFLQEIKQEDLSPPSPISSPLLPSIQSVPPHESSSPFEFSADMTDNSRTNVNRKWDEELNRRLILLWYCCSSSYFMPQRSLPFINVLFLFSMERKNRKIKNGVNYVRCCWEEGVVGSLSYMIAIYVFLQKTKKR</sequence>
<organism evidence="5 6">
    <name type="scientific">Lepeophtheirus salmonis</name>
    <name type="common">Salmon louse</name>
    <name type="synonym">Caligus salmonis</name>
    <dbReference type="NCBI Taxonomy" id="72036"/>
    <lineage>
        <taxon>Eukaryota</taxon>
        <taxon>Metazoa</taxon>
        <taxon>Ecdysozoa</taxon>
        <taxon>Arthropoda</taxon>
        <taxon>Crustacea</taxon>
        <taxon>Multicrustacea</taxon>
        <taxon>Hexanauplia</taxon>
        <taxon>Copepoda</taxon>
        <taxon>Siphonostomatoida</taxon>
        <taxon>Caligidae</taxon>
        <taxon>Lepeophtheirus</taxon>
    </lineage>
</organism>
<dbReference type="OrthoDB" id="6247875at2759"/>
<comment type="subcellular location">
    <subcellularLocation>
        <location evidence="1">Nucleus</location>
    </subcellularLocation>
</comment>
<dbReference type="Pfam" id="PF00505">
    <property type="entry name" value="HMG_box"/>
    <property type="match status" value="1"/>
</dbReference>
<dbReference type="PROSITE" id="PS50118">
    <property type="entry name" value="HMG_BOX_2"/>
    <property type="match status" value="1"/>
</dbReference>
<reference evidence="5" key="1">
    <citation type="submission" date="2021-02" db="EMBL/GenBank/DDBJ databases">
        <authorList>
            <person name="Bekaert M."/>
        </authorList>
    </citation>
    <scope>NUCLEOTIDE SEQUENCE</scope>
    <source>
        <strain evidence="5">IoA-00</strain>
    </source>
</reference>
<dbReference type="Proteomes" id="UP000675881">
    <property type="component" value="Chromosome 5"/>
</dbReference>
<dbReference type="GO" id="GO:0007420">
    <property type="term" value="P:brain development"/>
    <property type="evidence" value="ECO:0007669"/>
    <property type="project" value="TreeGrafter"/>
</dbReference>
<dbReference type="PANTHER" id="PTHR10270:SF323">
    <property type="entry name" value="TRANSCRIPTION FACTOR SOX-14-RELATED"/>
    <property type="match status" value="1"/>
</dbReference>
<dbReference type="GO" id="GO:0000122">
    <property type="term" value="P:negative regulation of transcription by RNA polymerase II"/>
    <property type="evidence" value="ECO:0007669"/>
    <property type="project" value="TreeGrafter"/>
</dbReference>
<dbReference type="GO" id="GO:0001228">
    <property type="term" value="F:DNA-binding transcription activator activity, RNA polymerase II-specific"/>
    <property type="evidence" value="ECO:0007669"/>
    <property type="project" value="TreeGrafter"/>
</dbReference>
<dbReference type="FunFam" id="1.10.30.10:FF:000002">
    <property type="entry name" value="transcription factor Sox-2"/>
    <property type="match status" value="1"/>
</dbReference>
<accession>A0A7R8HAP1</accession>
<feature type="region of interest" description="Disordered" evidence="4">
    <location>
        <begin position="14"/>
        <end position="38"/>
    </location>
</feature>
<evidence type="ECO:0000313" key="5">
    <source>
        <dbReference type="EMBL" id="CAF2959413.1"/>
    </source>
</evidence>
<feature type="compositionally biased region" description="Polar residues" evidence="4">
    <location>
        <begin position="14"/>
        <end position="29"/>
    </location>
</feature>
<dbReference type="GO" id="GO:0000978">
    <property type="term" value="F:RNA polymerase II cis-regulatory region sequence-specific DNA binding"/>
    <property type="evidence" value="ECO:0007669"/>
    <property type="project" value="TreeGrafter"/>
</dbReference>
<proteinExistence type="predicted"/>